<keyword evidence="3" id="KW-0560">Oxidoreductase</keyword>
<dbReference type="Pfam" id="PF13460">
    <property type="entry name" value="NAD_binding_10"/>
    <property type="match status" value="1"/>
</dbReference>
<evidence type="ECO:0000256" key="2">
    <source>
        <dbReference type="ARBA" id="ARBA00022857"/>
    </source>
</evidence>
<comment type="similarity">
    <text evidence="1">Belongs to the NmrA-type oxidoreductase family. Isoflavone reductase subfamily.</text>
</comment>
<dbReference type="SUPFAM" id="SSF51735">
    <property type="entry name" value="NAD(P)-binding Rossmann-fold domains"/>
    <property type="match status" value="1"/>
</dbReference>
<feature type="domain" description="NAD(P)-binding" evidence="4">
    <location>
        <begin position="12"/>
        <end position="106"/>
    </location>
</feature>
<evidence type="ECO:0000256" key="1">
    <source>
        <dbReference type="ARBA" id="ARBA00005725"/>
    </source>
</evidence>
<dbReference type="EMBL" id="NKCI01000309">
    <property type="protein sequence ID" value="RSL43880.1"/>
    <property type="molecule type" value="Genomic_DNA"/>
</dbReference>
<evidence type="ECO:0000313" key="6">
    <source>
        <dbReference type="Proteomes" id="UP000288168"/>
    </source>
</evidence>
<dbReference type="Proteomes" id="UP000288168">
    <property type="component" value="Unassembled WGS sequence"/>
</dbReference>
<protein>
    <recommendedName>
        <fullName evidence="4">NAD(P)-binding domain-containing protein</fullName>
    </recommendedName>
</protein>
<dbReference type="PROSITE" id="PS51257">
    <property type="entry name" value="PROKAR_LIPOPROTEIN"/>
    <property type="match status" value="1"/>
</dbReference>
<keyword evidence="2" id="KW-0521">NADP</keyword>
<dbReference type="AlphaFoldDB" id="A0A428NT15"/>
<gene>
    <name evidence="5" type="ORF">CEP54_014907</name>
</gene>
<dbReference type="InterPro" id="IPR051609">
    <property type="entry name" value="NmrA/Isoflavone_reductase-like"/>
</dbReference>
<accession>A0A428NT15</accession>
<organism evidence="5 6">
    <name type="scientific">Fusarium duplospermum</name>
    <dbReference type="NCBI Taxonomy" id="1325734"/>
    <lineage>
        <taxon>Eukaryota</taxon>
        <taxon>Fungi</taxon>
        <taxon>Dikarya</taxon>
        <taxon>Ascomycota</taxon>
        <taxon>Pezizomycotina</taxon>
        <taxon>Sordariomycetes</taxon>
        <taxon>Hypocreomycetidae</taxon>
        <taxon>Hypocreales</taxon>
        <taxon>Nectriaceae</taxon>
        <taxon>Fusarium</taxon>
        <taxon>Fusarium solani species complex</taxon>
    </lineage>
</organism>
<dbReference type="GO" id="GO:0016491">
    <property type="term" value="F:oxidoreductase activity"/>
    <property type="evidence" value="ECO:0007669"/>
    <property type="project" value="UniProtKB-KW"/>
</dbReference>
<dbReference type="Gene3D" id="3.40.50.720">
    <property type="entry name" value="NAD(P)-binding Rossmann-like Domain"/>
    <property type="match status" value="1"/>
</dbReference>
<name>A0A428NT15_9HYPO</name>
<evidence type="ECO:0000259" key="4">
    <source>
        <dbReference type="Pfam" id="PF13460"/>
    </source>
</evidence>
<evidence type="ECO:0000313" key="5">
    <source>
        <dbReference type="EMBL" id="RSL43880.1"/>
    </source>
</evidence>
<keyword evidence="6" id="KW-1185">Reference proteome</keyword>
<dbReference type="PANTHER" id="PTHR47706:SF1">
    <property type="entry name" value="CIPA-LIKE, PUTATIVE (AFU_ORTHOLOGUE AFUA_1G12460)-RELATED"/>
    <property type="match status" value="1"/>
</dbReference>
<evidence type="ECO:0000256" key="3">
    <source>
        <dbReference type="ARBA" id="ARBA00023002"/>
    </source>
</evidence>
<reference evidence="5 6" key="1">
    <citation type="submission" date="2017-06" db="EMBL/GenBank/DDBJ databases">
        <title>Comparative genomic analysis of Ambrosia Fusariam Clade fungi.</title>
        <authorList>
            <person name="Stajich J.E."/>
            <person name="Carrillo J."/>
            <person name="Kijimoto T."/>
            <person name="Eskalen A."/>
            <person name="O'Donnell K."/>
            <person name="Kasson M."/>
        </authorList>
    </citation>
    <scope>NUCLEOTIDE SEQUENCE [LARGE SCALE GENOMIC DNA]</scope>
    <source>
        <strain evidence="5 6">NRRL62584</strain>
    </source>
</reference>
<comment type="caution">
    <text evidence="5">The sequence shown here is derived from an EMBL/GenBank/DDBJ whole genome shotgun (WGS) entry which is preliminary data.</text>
</comment>
<dbReference type="OrthoDB" id="9974981at2759"/>
<dbReference type="InterPro" id="IPR036291">
    <property type="entry name" value="NAD(P)-bd_dom_sf"/>
</dbReference>
<dbReference type="PANTHER" id="PTHR47706">
    <property type="entry name" value="NMRA-LIKE FAMILY PROTEIN"/>
    <property type="match status" value="1"/>
</dbReference>
<dbReference type="InterPro" id="IPR016040">
    <property type="entry name" value="NAD(P)-bd_dom"/>
</dbReference>
<sequence length="138" mass="14338">MAHQIKNVALAGASGSLGSCILQALVKTSHFNVTLLSRKAVNNVPSGVVVQVVDFESVSSLTVTLKGQDALIDATSAPDPSVAIRLIDAAVAAGVYRLIPSEFSADPTNTKTRSLAVFQGKAKALEHIQKLADDGKIT</sequence>
<proteinExistence type="inferred from homology"/>